<name>A0AA88IJI2_CHASR</name>
<gene>
    <name evidence="3" type="ORF">Q5P01_000621</name>
</gene>
<feature type="region of interest" description="Disordered" evidence="2">
    <location>
        <begin position="376"/>
        <end position="482"/>
    </location>
</feature>
<feature type="compositionally biased region" description="Acidic residues" evidence="2">
    <location>
        <begin position="424"/>
        <end position="436"/>
    </location>
</feature>
<comment type="caution">
    <text evidence="3">The sequence shown here is derived from an EMBL/GenBank/DDBJ whole genome shotgun (WGS) entry which is preliminary data.</text>
</comment>
<protein>
    <submittedName>
        <fullName evidence="3">Uncharacterized protein</fullName>
    </submittedName>
</protein>
<keyword evidence="4" id="KW-1185">Reference proteome</keyword>
<evidence type="ECO:0000313" key="4">
    <source>
        <dbReference type="Proteomes" id="UP001187415"/>
    </source>
</evidence>
<feature type="compositionally biased region" description="Basic and acidic residues" evidence="2">
    <location>
        <begin position="381"/>
        <end position="394"/>
    </location>
</feature>
<dbReference type="EMBL" id="JAUPFM010000384">
    <property type="protein sequence ID" value="KAK2808702.1"/>
    <property type="molecule type" value="Genomic_DNA"/>
</dbReference>
<reference evidence="3" key="1">
    <citation type="submission" date="2023-07" db="EMBL/GenBank/DDBJ databases">
        <title>Chromosome-level Genome Assembly of Striped Snakehead (Channa striata).</title>
        <authorList>
            <person name="Liu H."/>
        </authorList>
    </citation>
    <scope>NUCLEOTIDE SEQUENCE</scope>
    <source>
        <strain evidence="3">Gz</strain>
        <tissue evidence="3">Muscle</tissue>
    </source>
</reference>
<dbReference type="AlphaFoldDB" id="A0AA88IJI2"/>
<keyword evidence="1" id="KW-0175">Coiled coil</keyword>
<feature type="coiled-coil region" evidence="1">
    <location>
        <begin position="135"/>
        <end position="176"/>
    </location>
</feature>
<proteinExistence type="predicted"/>
<evidence type="ECO:0000256" key="2">
    <source>
        <dbReference type="SAM" id="MobiDB-lite"/>
    </source>
</evidence>
<evidence type="ECO:0000256" key="1">
    <source>
        <dbReference type="SAM" id="Coils"/>
    </source>
</evidence>
<feature type="compositionally biased region" description="Acidic residues" evidence="2">
    <location>
        <begin position="444"/>
        <end position="461"/>
    </location>
</feature>
<evidence type="ECO:0000313" key="3">
    <source>
        <dbReference type="EMBL" id="KAK2808702.1"/>
    </source>
</evidence>
<feature type="non-terminal residue" evidence="3">
    <location>
        <position position="1"/>
    </location>
</feature>
<feature type="compositionally biased region" description="Low complexity" evidence="2">
    <location>
        <begin position="395"/>
        <end position="415"/>
    </location>
</feature>
<sequence length="505" mass="56636">MTLPKGSCLCPICQKCYVAMSKHLSRSHGVVNEEERKILLNLATKRVNIRKEPCPVPGCVYVSSRLDRHIMSHTECTEHQREVYLDDVRRKKSIALLAALRSTAPTPPVASTLDLAEEEGDAVVSDSEENLLCDNVQCLQRLEAWKKKAKSLEDKVESLERELLQVRQKTQRQGKKIRRLSKGVGKVTSYLKTYEKFHAGSCPTPKHRENAFSKESLQKCQVLAKRKIPELLENLKVDFTVSDRNLFYGYITAFLSSIYGHRTGVYGNMTVDEVEGASREGNPPTGYVIHIKEHKTSKDFGAAQIFLHPDEYEWFQTWLEIRQTCFPTGKNVFFTPGRGPPKNLVKYMQAAWADMGLPGKPTFIDLRTAVSAHAKNVHSAEQSREMRSFFEEASTRAAATPTPSPATTSASASASKGRKRAQTEESETSTEEEEVPYQESGDSCLEEEMREVEEEEMEGEGESTPASTAENTPKKSNRQRYAEVVVRLSPLASKLRASKAVRAKA</sequence>
<accession>A0AA88IJI2</accession>
<dbReference type="Proteomes" id="UP001187415">
    <property type="component" value="Unassembled WGS sequence"/>
</dbReference>
<organism evidence="3 4">
    <name type="scientific">Channa striata</name>
    <name type="common">Snakehead murrel</name>
    <name type="synonym">Ophicephalus striatus</name>
    <dbReference type="NCBI Taxonomy" id="64152"/>
    <lineage>
        <taxon>Eukaryota</taxon>
        <taxon>Metazoa</taxon>
        <taxon>Chordata</taxon>
        <taxon>Craniata</taxon>
        <taxon>Vertebrata</taxon>
        <taxon>Euteleostomi</taxon>
        <taxon>Actinopterygii</taxon>
        <taxon>Neopterygii</taxon>
        <taxon>Teleostei</taxon>
        <taxon>Neoteleostei</taxon>
        <taxon>Acanthomorphata</taxon>
        <taxon>Anabantaria</taxon>
        <taxon>Anabantiformes</taxon>
        <taxon>Channoidei</taxon>
        <taxon>Channidae</taxon>
        <taxon>Channa</taxon>
    </lineage>
</organism>